<keyword evidence="2" id="KW-1185">Reference proteome</keyword>
<gene>
    <name evidence="1" type="ORF">SCALOS_LOCUS2204</name>
</gene>
<dbReference type="EMBL" id="CAJVPM010001869">
    <property type="protein sequence ID" value="CAG8475465.1"/>
    <property type="molecule type" value="Genomic_DNA"/>
</dbReference>
<dbReference type="Proteomes" id="UP000789860">
    <property type="component" value="Unassembled WGS sequence"/>
</dbReference>
<organism evidence="1 2">
    <name type="scientific">Scutellospora calospora</name>
    <dbReference type="NCBI Taxonomy" id="85575"/>
    <lineage>
        <taxon>Eukaryota</taxon>
        <taxon>Fungi</taxon>
        <taxon>Fungi incertae sedis</taxon>
        <taxon>Mucoromycota</taxon>
        <taxon>Glomeromycotina</taxon>
        <taxon>Glomeromycetes</taxon>
        <taxon>Diversisporales</taxon>
        <taxon>Gigasporaceae</taxon>
        <taxon>Scutellospora</taxon>
    </lineage>
</organism>
<sequence>MEYCYNKKRLDYLAIDAFIKVSRLGYLFTSKELLIVKEYANMYDNNYFFTIMKRQYQNELTENNIINLRNSVVDFDKQGSYDNKSESLIELVKLGQVINRNASRHPALLRYPHTPLSGANISDGQLFQGLVLPAWLLQLHN</sequence>
<proteinExistence type="predicted"/>
<name>A0ACA9KIC3_9GLOM</name>
<comment type="caution">
    <text evidence="1">The sequence shown here is derived from an EMBL/GenBank/DDBJ whole genome shotgun (WGS) entry which is preliminary data.</text>
</comment>
<protein>
    <submittedName>
        <fullName evidence="1">4493_t:CDS:1</fullName>
    </submittedName>
</protein>
<evidence type="ECO:0000313" key="2">
    <source>
        <dbReference type="Proteomes" id="UP000789860"/>
    </source>
</evidence>
<accession>A0ACA9KIC3</accession>
<evidence type="ECO:0000313" key="1">
    <source>
        <dbReference type="EMBL" id="CAG8475465.1"/>
    </source>
</evidence>
<reference evidence="1" key="1">
    <citation type="submission" date="2021-06" db="EMBL/GenBank/DDBJ databases">
        <authorList>
            <person name="Kallberg Y."/>
            <person name="Tangrot J."/>
            <person name="Rosling A."/>
        </authorList>
    </citation>
    <scope>NUCLEOTIDE SEQUENCE</scope>
    <source>
        <strain evidence="1">AU212A</strain>
    </source>
</reference>